<feature type="domain" description="AAA-ATPase-like" evidence="1">
    <location>
        <begin position="1"/>
        <end position="209"/>
    </location>
</feature>
<evidence type="ECO:0000313" key="3">
    <source>
        <dbReference type="EMBL" id="VFJ54735.1"/>
    </source>
</evidence>
<dbReference type="EMBL" id="CAADEZ010000136">
    <property type="protein sequence ID" value="VFJ54735.1"/>
    <property type="molecule type" value="Genomic_DNA"/>
</dbReference>
<accession>A0A450SM37</accession>
<gene>
    <name evidence="3" type="ORF">BECKFM1743A_GA0114220_101362</name>
    <name evidence="4" type="ORF">BECKFM1743B_GA0114221_100572</name>
    <name evidence="2" type="ORF">BECKFM1743C_GA0114222_101422</name>
</gene>
<dbReference type="InterPro" id="IPR018631">
    <property type="entry name" value="AAA-ATPase-like_dom"/>
</dbReference>
<evidence type="ECO:0000313" key="2">
    <source>
        <dbReference type="EMBL" id="VFJ54671.1"/>
    </source>
</evidence>
<dbReference type="Gene3D" id="3.40.50.300">
    <property type="entry name" value="P-loop containing nucleotide triphosphate hydrolases"/>
    <property type="match status" value="1"/>
</dbReference>
<protein>
    <submittedName>
        <fullName evidence="3">Predicted AAA-ATPase</fullName>
    </submittedName>
</protein>
<dbReference type="AlphaFoldDB" id="A0A450SM37"/>
<evidence type="ECO:0000313" key="4">
    <source>
        <dbReference type="EMBL" id="VFK08031.1"/>
    </source>
</evidence>
<reference evidence="3" key="1">
    <citation type="submission" date="2019-02" db="EMBL/GenBank/DDBJ databases">
        <authorList>
            <person name="Gruber-Vodicka R. H."/>
            <person name="Seah K. B. B."/>
        </authorList>
    </citation>
    <scope>NUCLEOTIDE SEQUENCE</scope>
    <source>
        <strain evidence="3">BECK_BZ163</strain>
        <strain evidence="4">BECK_BZ164</strain>
        <strain evidence="2">BECK_BZ165</strain>
    </source>
</reference>
<dbReference type="InterPro" id="IPR027417">
    <property type="entry name" value="P-loop_NTPase"/>
</dbReference>
<dbReference type="PANTHER" id="PTHR34825:SF1">
    <property type="entry name" value="AAA-ATPASE-LIKE DOMAIN-CONTAINING PROTEIN"/>
    <property type="match status" value="1"/>
</dbReference>
<dbReference type="EMBL" id="CAADFA010000142">
    <property type="protein sequence ID" value="VFJ54671.1"/>
    <property type="molecule type" value="Genomic_DNA"/>
</dbReference>
<organism evidence="3">
    <name type="scientific">Candidatus Kentrum sp. FM</name>
    <dbReference type="NCBI Taxonomy" id="2126340"/>
    <lineage>
        <taxon>Bacteria</taxon>
        <taxon>Pseudomonadati</taxon>
        <taxon>Pseudomonadota</taxon>
        <taxon>Gammaproteobacteria</taxon>
        <taxon>Candidatus Kentrum</taxon>
    </lineage>
</organism>
<dbReference type="EMBL" id="CAADFL010000057">
    <property type="protein sequence ID" value="VFK08031.1"/>
    <property type="molecule type" value="Genomic_DNA"/>
</dbReference>
<dbReference type="Pfam" id="PF09820">
    <property type="entry name" value="AAA-ATPase_like"/>
    <property type="match status" value="1"/>
</dbReference>
<name>A0A450SM37_9GAMM</name>
<proteinExistence type="predicted"/>
<evidence type="ECO:0000259" key="1">
    <source>
        <dbReference type="Pfam" id="PF09820"/>
    </source>
</evidence>
<dbReference type="PANTHER" id="PTHR34825">
    <property type="entry name" value="CONSERVED PROTEIN, WITH A WEAK D-GALACTARATE DEHYDRATASE/ALTRONATE HYDROLASE DOMAIN"/>
    <property type="match status" value="1"/>
</dbReference>
<sequence length="299" mass="34044">MDKSRLIRAVVDTPAKALLLPRPRRFGKTLNLSLLQTFFERGKPEHAGLFEGLAITRAGEGYLAHRGRYPVVFLTLKDVKEESWDLCLEHLKDVIGDEFDRHAHLLAGDVLSQREKARYEAILSQSAPQHHYENSLEDLLHWLARAHGEQVVLLMDEYDTPIHAGFQYGYHDKVARFMRNWLGAALKDNPALERGVLTGILRIAKESIFSGLNNLVVEGILDPGPFADQFGFTEGEVERLLTGFGLSDALPEVRDWYNGYRFGEVTLYNPWSLVNFIADRGIYHRSRSPSPPLDQHQRE</sequence>